<feature type="compositionally biased region" description="Basic and acidic residues" evidence="2">
    <location>
        <begin position="53"/>
        <end position="73"/>
    </location>
</feature>
<evidence type="ECO:0000256" key="1">
    <source>
        <dbReference type="SAM" id="Coils"/>
    </source>
</evidence>
<name>A0A542ZRB7_9ACTN</name>
<evidence type="ECO:0000313" key="5">
    <source>
        <dbReference type="EMBL" id="TQL62898.1"/>
    </source>
</evidence>
<dbReference type="EMBL" id="VFOR01000001">
    <property type="protein sequence ID" value="TQL62898.1"/>
    <property type="molecule type" value="Genomic_DNA"/>
</dbReference>
<dbReference type="Gene3D" id="1.10.287.1490">
    <property type="match status" value="1"/>
</dbReference>
<gene>
    <name evidence="5" type="ORF">FB460_0689</name>
</gene>
<reference evidence="5 6" key="1">
    <citation type="submission" date="2019-06" db="EMBL/GenBank/DDBJ databases">
        <title>Sequencing the genomes of 1000 actinobacteria strains.</title>
        <authorList>
            <person name="Klenk H.-P."/>
        </authorList>
    </citation>
    <scope>NUCLEOTIDE SEQUENCE [LARGE SCALE GENOMIC DNA]</scope>
    <source>
        <strain evidence="5 6">DSM 8251</strain>
    </source>
</reference>
<keyword evidence="1" id="KW-0175">Coiled coil</keyword>
<dbReference type="InterPro" id="IPR056003">
    <property type="entry name" value="CT398_CC_hairpin"/>
</dbReference>
<dbReference type="AlphaFoldDB" id="A0A542ZRB7"/>
<feature type="domain" description="C4-type zinc ribbon" evidence="3">
    <location>
        <begin position="193"/>
        <end position="227"/>
    </location>
</feature>
<proteinExistence type="predicted"/>
<accession>A0A542ZRB7</accession>
<comment type="caution">
    <text evidence="5">The sequence shown here is derived from an EMBL/GenBank/DDBJ whole genome shotgun (WGS) entry which is preliminary data.</text>
</comment>
<evidence type="ECO:0000256" key="2">
    <source>
        <dbReference type="SAM" id="MobiDB-lite"/>
    </source>
</evidence>
<dbReference type="RefSeq" id="WP_142092682.1">
    <property type="nucleotide sequence ID" value="NZ_BAAAMD010000001.1"/>
</dbReference>
<dbReference type="Pfam" id="PF02591">
    <property type="entry name" value="Zn_ribbon_9"/>
    <property type="match status" value="1"/>
</dbReference>
<dbReference type="InterPro" id="IPR003743">
    <property type="entry name" value="Zf-RING_7"/>
</dbReference>
<sequence length="229" mass="25754">MDLARIDTEVARLEHRRTALPELAQIKELMTKRAALMERYTAAETQVTDLTADQEKAEQDLEPVRARRARDQQQLDDGSVTDAKALRGLQSEIASLDKRISDLEDAELEVMQALEEARETYESVKSERIEVENTIRGLMKERDAAFTEIDTDLEQQRRARTTLIEGLPADLRSLYARIAERNVSGAAEIAEGRCTGCRLDLDPAEITSIEQAAPDAVIRCDECGRILVR</sequence>
<evidence type="ECO:0000259" key="3">
    <source>
        <dbReference type="Pfam" id="PF02591"/>
    </source>
</evidence>
<dbReference type="OrthoDB" id="9784388at2"/>
<protein>
    <submittedName>
        <fullName evidence="5">Uncharacterized protein</fullName>
    </submittedName>
</protein>
<feature type="domain" description="CT398-like coiled coil hairpin" evidence="4">
    <location>
        <begin position="3"/>
        <end position="181"/>
    </location>
</feature>
<evidence type="ECO:0000259" key="4">
    <source>
        <dbReference type="Pfam" id="PF24481"/>
    </source>
</evidence>
<keyword evidence="6" id="KW-1185">Reference proteome</keyword>
<organism evidence="5 6">
    <name type="scientific">Propioniferax innocua</name>
    <dbReference type="NCBI Taxonomy" id="1753"/>
    <lineage>
        <taxon>Bacteria</taxon>
        <taxon>Bacillati</taxon>
        <taxon>Actinomycetota</taxon>
        <taxon>Actinomycetes</taxon>
        <taxon>Propionibacteriales</taxon>
        <taxon>Propionibacteriaceae</taxon>
        <taxon>Propioniferax</taxon>
    </lineage>
</organism>
<evidence type="ECO:0000313" key="6">
    <source>
        <dbReference type="Proteomes" id="UP000316196"/>
    </source>
</evidence>
<feature type="coiled-coil region" evidence="1">
    <location>
        <begin position="86"/>
        <end position="141"/>
    </location>
</feature>
<feature type="region of interest" description="Disordered" evidence="2">
    <location>
        <begin position="51"/>
        <end position="82"/>
    </location>
</feature>
<dbReference type="Pfam" id="PF24481">
    <property type="entry name" value="CT398_CC"/>
    <property type="match status" value="1"/>
</dbReference>
<dbReference type="Proteomes" id="UP000316196">
    <property type="component" value="Unassembled WGS sequence"/>
</dbReference>